<dbReference type="Gramene" id="RHC09H1G0966.2.1">
    <property type="protein sequence ID" value="RHC09H1G0966.2.1.cds.1"/>
    <property type="gene ID" value="RHC09H1G0966.2"/>
</dbReference>
<name>M1DQT3_SOLTU</name>
<protein>
    <submittedName>
        <fullName evidence="1">Uncharacterized protein</fullName>
    </submittedName>
</protein>
<evidence type="ECO:0000313" key="1">
    <source>
        <dbReference type="EnsemblPlants" id="PGSC0003DMT400092895"/>
    </source>
</evidence>
<proteinExistence type="predicted"/>
<dbReference type="PaxDb" id="4113-PGSC0003DMT400092895"/>
<accession>M1DQT3</accession>
<organism evidence="1 2">
    <name type="scientific">Solanum tuberosum</name>
    <name type="common">Potato</name>
    <dbReference type="NCBI Taxonomy" id="4113"/>
    <lineage>
        <taxon>Eukaryota</taxon>
        <taxon>Viridiplantae</taxon>
        <taxon>Streptophyta</taxon>
        <taxon>Embryophyta</taxon>
        <taxon>Tracheophyta</taxon>
        <taxon>Spermatophyta</taxon>
        <taxon>Magnoliopsida</taxon>
        <taxon>eudicotyledons</taxon>
        <taxon>Gunneridae</taxon>
        <taxon>Pentapetalae</taxon>
        <taxon>asterids</taxon>
        <taxon>lamiids</taxon>
        <taxon>Solanales</taxon>
        <taxon>Solanaceae</taxon>
        <taxon>Solanoideae</taxon>
        <taxon>Solaneae</taxon>
        <taxon>Solanum</taxon>
    </lineage>
</organism>
<reference evidence="2" key="1">
    <citation type="journal article" date="2011" name="Nature">
        <title>Genome sequence and analysis of the tuber crop potato.</title>
        <authorList>
            <consortium name="The Potato Genome Sequencing Consortium"/>
        </authorList>
    </citation>
    <scope>NUCLEOTIDE SEQUENCE [LARGE SCALE GENOMIC DNA]</scope>
    <source>
        <strain evidence="2">cv. DM1-3 516 R44</strain>
    </source>
</reference>
<dbReference type="AlphaFoldDB" id="M1DQT3"/>
<dbReference type="EnsemblPlants" id="PGSC0003DMT400092895">
    <property type="protein sequence ID" value="PGSC0003DMT400092895"/>
    <property type="gene ID" value="PGSC0003DMG400042466"/>
</dbReference>
<dbReference type="InParanoid" id="M1DQT3"/>
<dbReference type="Proteomes" id="UP000011115">
    <property type="component" value="Unassembled WGS sequence"/>
</dbReference>
<keyword evidence="2" id="KW-1185">Reference proteome</keyword>
<reference evidence="1" key="2">
    <citation type="submission" date="2015-06" db="UniProtKB">
        <authorList>
            <consortium name="EnsemblPlants"/>
        </authorList>
    </citation>
    <scope>IDENTIFICATION</scope>
    <source>
        <strain evidence="1">DM1-3 516 R44</strain>
    </source>
</reference>
<sequence>MMMTTPIDSSFPYKINGDENNIFSSVGVLASMMFMRSTSKIGGGESIFVVSPIFDGNKVEFVVLVQWTSDDSNKDDVIVDGNVIGVLALQMLCSMSKIDCDEIMRFH</sequence>
<dbReference type="Gramene" id="RHC09H1G0973.2.1">
    <property type="protein sequence ID" value="RHC09H1G0973.2.1.cds.1"/>
    <property type="gene ID" value="RHC09H1G0973.2"/>
</dbReference>
<evidence type="ECO:0000313" key="2">
    <source>
        <dbReference type="Proteomes" id="UP000011115"/>
    </source>
</evidence>
<dbReference type="Gramene" id="PGSC0003DMT400092895">
    <property type="protein sequence ID" value="PGSC0003DMT400092895"/>
    <property type="gene ID" value="PGSC0003DMG400042466"/>
</dbReference>
<dbReference type="HOGENOM" id="CLU_2214693_0_0_1"/>